<name>A0A561W6M4_9ACTN</name>
<dbReference type="EMBL" id="VIWZ01000001">
    <property type="protein sequence ID" value="TWG19519.1"/>
    <property type="molecule type" value="Genomic_DNA"/>
</dbReference>
<sequence length="59" mass="6462">MSQGPAEENPRLDEEVREAERRLANLTASSDDVLDDDALTDDDARAPDEAPSEGNPHQE</sequence>
<evidence type="ECO:0000313" key="3">
    <source>
        <dbReference type="Proteomes" id="UP000317685"/>
    </source>
</evidence>
<dbReference type="RefSeq" id="WP_145784398.1">
    <property type="nucleotide sequence ID" value="NZ_JBEXOD010000006.1"/>
</dbReference>
<feature type="compositionally biased region" description="Basic and acidic residues" evidence="1">
    <location>
        <begin position="8"/>
        <end position="23"/>
    </location>
</feature>
<organism evidence="2 3">
    <name type="scientific">Micromonospora taraxaci</name>
    <dbReference type="NCBI Taxonomy" id="1316803"/>
    <lineage>
        <taxon>Bacteria</taxon>
        <taxon>Bacillati</taxon>
        <taxon>Actinomycetota</taxon>
        <taxon>Actinomycetes</taxon>
        <taxon>Micromonosporales</taxon>
        <taxon>Micromonosporaceae</taxon>
        <taxon>Micromonospora</taxon>
    </lineage>
</organism>
<dbReference type="Proteomes" id="UP000317685">
    <property type="component" value="Unassembled WGS sequence"/>
</dbReference>
<feature type="compositionally biased region" description="Acidic residues" evidence="1">
    <location>
        <begin position="32"/>
        <end position="41"/>
    </location>
</feature>
<dbReference type="AlphaFoldDB" id="A0A561W6M4"/>
<feature type="region of interest" description="Disordered" evidence="1">
    <location>
        <begin position="1"/>
        <end position="59"/>
    </location>
</feature>
<accession>A0A561W6M4</accession>
<evidence type="ECO:0000313" key="2">
    <source>
        <dbReference type="EMBL" id="TWG19519.1"/>
    </source>
</evidence>
<reference evidence="2 3" key="1">
    <citation type="submission" date="2019-06" db="EMBL/GenBank/DDBJ databases">
        <title>Sequencing the genomes of 1000 actinobacteria strains.</title>
        <authorList>
            <person name="Klenk H.-P."/>
        </authorList>
    </citation>
    <scope>NUCLEOTIDE SEQUENCE [LARGE SCALE GENOMIC DNA]</scope>
    <source>
        <strain evidence="2 3">DSM 45885</strain>
    </source>
</reference>
<evidence type="ECO:0000256" key="1">
    <source>
        <dbReference type="SAM" id="MobiDB-lite"/>
    </source>
</evidence>
<dbReference type="GeneID" id="300130369"/>
<keyword evidence="3" id="KW-1185">Reference proteome</keyword>
<comment type="caution">
    <text evidence="2">The sequence shown here is derived from an EMBL/GenBank/DDBJ whole genome shotgun (WGS) entry which is preliminary data.</text>
</comment>
<protein>
    <submittedName>
        <fullName evidence="2">Uncharacterized protein</fullName>
    </submittedName>
</protein>
<proteinExistence type="predicted"/>
<gene>
    <name evidence="2" type="ORF">FHU34_114903</name>
</gene>